<dbReference type="InterPro" id="IPR002076">
    <property type="entry name" value="ELO_fam"/>
</dbReference>
<comment type="catalytic activity">
    <reaction evidence="10">
        <text>a very-long-chain acyl-CoA + malonyl-CoA + H(+) = a very-long-chain 3-oxoacyl-CoA + CO2 + CoA</text>
        <dbReference type="Rhea" id="RHEA:32727"/>
        <dbReference type="ChEBI" id="CHEBI:15378"/>
        <dbReference type="ChEBI" id="CHEBI:16526"/>
        <dbReference type="ChEBI" id="CHEBI:57287"/>
        <dbReference type="ChEBI" id="CHEBI:57384"/>
        <dbReference type="ChEBI" id="CHEBI:90725"/>
        <dbReference type="ChEBI" id="CHEBI:90736"/>
        <dbReference type="EC" id="2.3.1.199"/>
    </reaction>
</comment>
<dbReference type="PANTHER" id="PTHR11157">
    <property type="entry name" value="FATTY ACID ACYL TRANSFERASE-RELATED"/>
    <property type="match status" value="1"/>
</dbReference>
<dbReference type="AlphaFoldDB" id="A0AAD5L170"/>
<evidence type="ECO:0000313" key="12">
    <source>
        <dbReference type="EMBL" id="KAI9564207.1"/>
    </source>
</evidence>
<proteinExistence type="inferred from homology"/>
<keyword evidence="2 10" id="KW-0444">Lipid biosynthesis</keyword>
<dbReference type="EMBL" id="WJBH02000001">
    <property type="protein sequence ID" value="KAI9564207.1"/>
    <property type="molecule type" value="Genomic_DNA"/>
</dbReference>
<feature type="transmembrane region" description="Helical" evidence="10">
    <location>
        <begin position="33"/>
        <end position="50"/>
    </location>
</feature>
<protein>
    <recommendedName>
        <fullName evidence="10">Elongation of very long chain fatty acids protein</fullName>
        <ecNumber evidence="10">2.3.1.199</ecNumber>
    </recommendedName>
    <alternativeName>
        <fullName evidence="10">Very-long-chain 3-oxoacyl-CoA synthase</fullName>
    </alternativeName>
</protein>
<comment type="caution">
    <text evidence="12">The sequence shown here is derived from an EMBL/GenBank/DDBJ whole genome shotgun (WGS) entry which is preliminary data.</text>
</comment>
<evidence type="ECO:0000256" key="2">
    <source>
        <dbReference type="ARBA" id="ARBA00022516"/>
    </source>
</evidence>
<dbReference type="GO" id="GO:0009922">
    <property type="term" value="F:fatty acid elongase activity"/>
    <property type="evidence" value="ECO:0007669"/>
    <property type="project" value="UniProtKB-EC"/>
</dbReference>
<evidence type="ECO:0000256" key="9">
    <source>
        <dbReference type="ARBA" id="ARBA00023160"/>
    </source>
</evidence>
<evidence type="ECO:0000256" key="6">
    <source>
        <dbReference type="ARBA" id="ARBA00022989"/>
    </source>
</evidence>
<dbReference type="Pfam" id="PF01151">
    <property type="entry name" value="ELO"/>
    <property type="match status" value="1"/>
</dbReference>
<feature type="compositionally biased region" description="Low complexity" evidence="11">
    <location>
        <begin position="267"/>
        <end position="279"/>
    </location>
</feature>
<keyword evidence="6 10" id="KW-1133">Transmembrane helix</keyword>
<sequence length="286" mass="33799">MAALVDSVVYYTDKIWELRDTRVDGWPLMSSPLPAMAICLAYVFIVKVLGPKFMENRPAYDLRRVLLFYNFFQIVVNVWVFYELSRYGWLSGNYSFVCQPVDYSYDEAAVRVLRACYVFYLSKFVDLFDTFFFVLRKKNNQITLLHIIHHGWIPTTLWPGIRFVCGGHGSFFAFLNSLVHVVMYFYYFLAAMGPQVQKYLGWKKYLTTFQMVQFVAASIHCFQLLFIDCDFPYLMSCWIGLHEVFFLLMFLNFYRHTYRKNKKLDSSPKSAAINNNNNDSDSKKYM</sequence>
<feature type="transmembrane region" description="Helical" evidence="10">
    <location>
        <begin position="173"/>
        <end position="193"/>
    </location>
</feature>
<keyword evidence="5 10" id="KW-0276">Fatty acid metabolism</keyword>
<accession>A0AAD5L170</accession>
<organism evidence="12 13">
    <name type="scientific">Daphnia sinensis</name>
    <dbReference type="NCBI Taxonomy" id="1820382"/>
    <lineage>
        <taxon>Eukaryota</taxon>
        <taxon>Metazoa</taxon>
        <taxon>Ecdysozoa</taxon>
        <taxon>Arthropoda</taxon>
        <taxon>Crustacea</taxon>
        <taxon>Branchiopoda</taxon>
        <taxon>Diplostraca</taxon>
        <taxon>Cladocera</taxon>
        <taxon>Anomopoda</taxon>
        <taxon>Daphniidae</taxon>
        <taxon>Daphnia</taxon>
        <taxon>Daphnia similis group</taxon>
    </lineage>
</organism>
<evidence type="ECO:0000256" key="7">
    <source>
        <dbReference type="ARBA" id="ARBA00023098"/>
    </source>
</evidence>
<dbReference type="Proteomes" id="UP000820818">
    <property type="component" value="Linkage Group LG1"/>
</dbReference>
<evidence type="ECO:0000256" key="4">
    <source>
        <dbReference type="ARBA" id="ARBA00022692"/>
    </source>
</evidence>
<dbReference type="GO" id="GO:0019367">
    <property type="term" value="P:fatty acid elongation, saturated fatty acid"/>
    <property type="evidence" value="ECO:0007669"/>
    <property type="project" value="TreeGrafter"/>
</dbReference>
<reference evidence="12 13" key="1">
    <citation type="submission" date="2022-05" db="EMBL/GenBank/DDBJ databases">
        <title>A multi-omics perspective on studying reproductive biology in Daphnia sinensis.</title>
        <authorList>
            <person name="Jia J."/>
        </authorList>
    </citation>
    <scope>NUCLEOTIDE SEQUENCE [LARGE SCALE GENOMIC DNA]</scope>
    <source>
        <strain evidence="12 13">WSL</strain>
    </source>
</reference>
<feature type="transmembrane region" description="Helical" evidence="10">
    <location>
        <begin position="233"/>
        <end position="254"/>
    </location>
</feature>
<dbReference type="GO" id="GO:0042761">
    <property type="term" value="P:very long-chain fatty acid biosynthetic process"/>
    <property type="evidence" value="ECO:0007669"/>
    <property type="project" value="TreeGrafter"/>
</dbReference>
<evidence type="ECO:0000313" key="13">
    <source>
        <dbReference type="Proteomes" id="UP000820818"/>
    </source>
</evidence>
<evidence type="ECO:0000256" key="5">
    <source>
        <dbReference type="ARBA" id="ARBA00022832"/>
    </source>
</evidence>
<evidence type="ECO:0000256" key="3">
    <source>
        <dbReference type="ARBA" id="ARBA00022679"/>
    </source>
</evidence>
<dbReference type="GO" id="GO:0005789">
    <property type="term" value="C:endoplasmic reticulum membrane"/>
    <property type="evidence" value="ECO:0007669"/>
    <property type="project" value="TreeGrafter"/>
</dbReference>
<evidence type="ECO:0000256" key="1">
    <source>
        <dbReference type="ARBA" id="ARBA00004141"/>
    </source>
</evidence>
<dbReference type="GO" id="GO:0034625">
    <property type="term" value="P:fatty acid elongation, monounsaturated fatty acid"/>
    <property type="evidence" value="ECO:0007669"/>
    <property type="project" value="TreeGrafter"/>
</dbReference>
<evidence type="ECO:0000256" key="11">
    <source>
        <dbReference type="SAM" id="MobiDB-lite"/>
    </source>
</evidence>
<keyword evidence="7 10" id="KW-0443">Lipid metabolism</keyword>
<dbReference type="PANTHER" id="PTHR11157:SF69">
    <property type="entry name" value="ELONGATION OF VERY LONG CHAIN FATTY ACIDS PROTEIN 7"/>
    <property type="match status" value="1"/>
</dbReference>
<keyword evidence="4 10" id="KW-0812">Transmembrane</keyword>
<feature type="transmembrane region" description="Helical" evidence="10">
    <location>
        <begin position="142"/>
        <end position="161"/>
    </location>
</feature>
<feature type="transmembrane region" description="Helical" evidence="10">
    <location>
        <begin position="117"/>
        <end position="135"/>
    </location>
</feature>
<feature type="region of interest" description="Disordered" evidence="11">
    <location>
        <begin position="265"/>
        <end position="286"/>
    </location>
</feature>
<keyword evidence="9 10" id="KW-0275">Fatty acid biosynthesis</keyword>
<keyword evidence="13" id="KW-1185">Reference proteome</keyword>
<comment type="similarity">
    <text evidence="10">Belongs to the ELO family.</text>
</comment>
<name>A0AAD5L170_9CRUS</name>
<gene>
    <name evidence="12" type="ORF">GHT06_007945</name>
</gene>
<evidence type="ECO:0000256" key="8">
    <source>
        <dbReference type="ARBA" id="ARBA00023136"/>
    </source>
</evidence>
<dbReference type="EC" id="2.3.1.199" evidence="10"/>
<comment type="subcellular location">
    <subcellularLocation>
        <location evidence="1">Membrane</location>
        <topology evidence="1">Multi-pass membrane protein</topology>
    </subcellularLocation>
</comment>
<keyword evidence="8 10" id="KW-0472">Membrane</keyword>
<dbReference type="GO" id="GO:0030148">
    <property type="term" value="P:sphingolipid biosynthetic process"/>
    <property type="evidence" value="ECO:0007669"/>
    <property type="project" value="TreeGrafter"/>
</dbReference>
<evidence type="ECO:0000256" key="10">
    <source>
        <dbReference type="RuleBase" id="RU361115"/>
    </source>
</evidence>
<dbReference type="GO" id="GO:0034626">
    <property type="term" value="P:fatty acid elongation, polyunsaturated fatty acid"/>
    <property type="evidence" value="ECO:0007669"/>
    <property type="project" value="TreeGrafter"/>
</dbReference>
<keyword evidence="3 10" id="KW-0808">Transferase</keyword>
<feature type="transmembrane region" description="Helical" evidence="10">
    <location>
        <begin position="62"/>
        <end position="82"/>
    </location>
</feature>
<feature type="transmembrane region" description="Helical" evidence="10">
    <location>
        <begin position="205"/>
        <end position="227"/>
    </location>
</feature>